<protein>
    <submittedName>
        <fullName evidence="1">Uncharacterized protein</fullName>
    </submittedName>
</protein>
<dbReference type="AlphaFoldDB" id="A0A835HLK0"/>
<proteinExistence type="predicted"/>
<keyword evidence="2" id="KW-1185">Reference proteome</keyword>
<dbReference type="EMBL" id="JADFTS010000006">
    <property type="protein sequence ID" value="KAF9600522.1"/>
    <property type="molecule type" value="Genomic_DNA"/>
</dbReference>
<gene>
    <name evidence="1" type="ORF">IFM89_009971</name>
</gene>
<sequence length="86" mass="9823">MINRFCHQKLRVRKRINHIGCLRLKSIDCLRVYSELYPEPSSCVLPFRCISVQNEEGGIIVLTVKLCVAVWIDPSQDSSVGVESFQ</sequence>
<name>A0A835HLK0_9MAGN</name>
<reference evidence="1 2" key="1">
    <citation type="submission" date="2020-10" db="EMBL/GenBank/DDBJ databases">
        <title>The Coptis chinensis genome and diversification of protoberbering-type alkaloids.</title>
        <authorList>
            <person name="Wang B."/>
            <person name="Shu S."/>
            <person name="Song C."/>
            <person name="Liu Y."/>
        </authorList>
    </citation>
    <scope>NUCLEOTIDE SEQUENCE [LARGE SCALE GENOMIC DNA]</scope>
    <source>
        <strain evidence="1">HL-2020</strain>
        <tissue evidence="1">Leaf</tissue>
    </source>
</reference>
<organism evidence="1 2">
    <name type="scientific">Coptis chinensis</name>
    <dbReference type="NCBI Taxonomy" id="261450"/>
    <lineage>
        <taxon>Eukaryota</taxon>
        <taxon>Viridiplantae</taxon>
        <taxon>Streptophyta</taxon>
        <taxon>Embryophyta</taxon>
        <taxon>Tracheophyta</taxon>
        <taxon>Spermatophyta</taxon>
        <taxon>Magnoliopsida</taxon>
        <taxon>Ranunculales</taxon>
        <taxon>Ranunculaceae</taxon>
        <taxon>Coptidoideae</taxon>
        <taxon>Coptis</taxon>
    </lineage>
</organism>
<evidence type="ECO:0000313" key="1">
    <source>
        <dbReference type="EMBL" id="KAF9600522.1"/>
    </source>
</evidence>
<accession>A0A835HLK0</accession>
<evidence type="ECO:0000313" key="2">
    <source>
        <dbReference type="Proteomes" id="UP000631114"/>
    </source>
</evidence>
<dbReference type="Proteomes" id="UP000631114">
    <property type="component" value="Unassembled WGS sequence"/>
</dbReference>
<comment type="caution">
    <text evidence="1">The sequence shown here is derived from an EMBL/GenBank/DDBJ whole genome shotgun (WGS) entry which is preliminary data.</text>
</comment>